<organism evidence="2 3">
    <name type="scientific">Peptostreptococcus stomatis DSM 17678</name>
    <dbReference type="NCBI Taxonomy" id="596315"/>
    <lineage>
        <taxon>Bacteria</taxon>
        <taxon>Bacillati</taxon>
        <taxon>Bacillota</taxon>
        <taxon>Clostridia</taxon>
        <taxon>Peptostreptococcales</taxon>
        <taxon>Peptostreptococcaceae</taxon>
        <taxon>Peptostreptococcus</taxon>
    </lineage>
</organism>
<keyword evidence="1" id="KW-0812">Transmembrane</keyword>
<evidence type="ECO:0000313" key="2">
    <source>
        <dbReference type="EMBL" id="EFM64032.1"/>
    </source>
</evidence>
<dbReference type="RefSeq" id="WP_007790963.1">
    <property type="nucleotide sequence ID" value="NZ_ADGQ01000071.1"/>
</dbReference>
<dbReference type="EMBL" id="ADGQ01000071">
    <property type="protein sequence ID" value="EFM64032.1"/>
    <property type="molecule type" value="Genomic_DNA"/>
</dbReference>
<dbReference type="AlphaFoldDB" id="E0E4Z6"/>
<sequence>MKYIFIVIGILSTILGGIGVVLPVLPTVPFLLVASFCFAKGSDRFNNWFKSTGLYKNNLESFERNKSMTKKTKWKILLFATVMLLFVFFRYNVLPMRIFIAVLIAFKYYYFLVVIKTVDGGDCH</sequence>
<evidence type="ECO:0000256" key="1">
    <source>
        <dbReference type="SAM" id="Phobius"/>
    </source>
</evidence>
<reference evidence="2 3" key="1">
    <citation type="submission" date="2010-08" db="EMBL/GenBank/DDBJ databases">
        <authorList>
            <person name="Harkins D.M."/>
            <person name="Madupu R."/>
            <person name="Durkin A.S."/>
            <person name="Torralba M."/>
            <person name="Methe B."/>
            <person name="Sutton G.G."/>
            <person name="Nelson K.E."/>
        </authorList>
    </citation>
    <scope>NUCLEOTIDE SEQUENCE [LARGE SCALE GENOMIC DNA]</scope>
    <source>
        <strain evidence="2 3">DSM 17678</strain>
    </source>
</reference>
<proteinExistence type="predicted"/>
<gene>
    <name evidence="2" type="ORF">HMPREF0634_0891</name>
</gene>
<dbReference type="GeneID" id="84801371"/>
<keyword evidence="1" id="KW-0472">Membrane</keyword>
<feature type="transmembrane region" description="Helical" evidence="1">
    <location>
        <begin position="98"/>
        <end position="118"/>
    </location>
</feature>
<dbReference type="GO" id="GO:0005886">
    <property type="term" value="C:plasma membrane"/>
    <property type="evidence" value="ECO:0007669"/>
    <property type="project" value="TreeGrafter"/>
</dbReference>
<dbReference type="OrthoDB" id="5690292at2"/>
<keyword evidence="1" id="KW-1133">Transmembrane helix</keyword>
<dbReference type="PIRSF" id="PIRSF016789">
    <property type="entry name" value="DUF454"/>
    <property type="match status" value="1"/>
</dbReference>
<dbReference type="PANTHER" id="PTHR35813:SF1">
    <property type="entry name" value="INNER MEMBRANE PROTEIN YBAN"/>
    <property type="match status" value="1"/>
</dbReference>
<evidence type="ECO:0008006" key="4">
    <source>
        <dbReference type="Google" id="ProtNLM"/>
    </source>
</evidence>
<dbReference type="STRING" id="596315.HMPREF0634_0891"/>
<feature type="transmembrane region" description="Helical" evidence="1">
    <location>
        <begin position="6"/>
        <end position="39"/>
    </location>
</feature>
<dbReference type="eggNOG" id="COG2832">
    <property type="taxonomic scope" value="Bacteria"/>
</dbReference>
<accession>E0E4Z6</accession>
<dbReference type="PANTHER" id="PTHR35813">
    <property type="entry name" value="INNER MEMBRANE PROTEIN YBAN"/>
    <property type="match status" value="1"/>
</dbReference>
<feature type="transmembrane region" description="Helical" evidence="1">
    <location>
        <begin position="74"/>
        <end position="92"/>
    </location>
</feature>
<keyword evidence="3" id="KW-1185">Reference proteome</keyword>
<dbReference type="Proteomes" id="UP000003244">
    <property type="component" value="Unassembled WGS sequence"/>
</dbReference>
<dbReference type="Pfam" id="PF04304">
    <property type="entry name" value="DUF454"/>
    <property type="match status" value="1"/>
</dbReference>
<dbReference type="InterPro" id="IPR007401">
    <property type="entry name" value="DUF454"/>
</dbReference>
<comment type="caution">
    <text evidence="2">The sequence shown here is derived from an EMBL/GenBank/DDBJ whole genome shotgun (WGS) entry which is preliminary data.</text>
</comment>
<protein>
    <recommendedName>
        <fullName evidence="4">Inner membrane protein YbaN</fullName>
    </recommendedName>
</protein>
<evidence type="ECO:0000313" key="3">
    <source>
        <dbReference type="Proteomes" id="UP000003244"/>
    </source>
</evidence>
<name>E0E4Z6_9FIRM</name>